<dbReference type="EMBL" id="JAUFQS010000004">
    <property type="protein sequence ID" value="MDN3687261.1"/>
    <property type="molecule type" value="Genomic_DNA"/>
</dbReference>
<evidence type="ECO:0000313" key="1">
    <source>
        <dbReference type="EMBL" id="MDN3687261.1"/>
    </source>
</evidence>
<organism evidence="1 2">
    <name type="scientific">Cyclobacterium jeungdonense</name>
    <dbReference type="NCBI Taxonomy" id="708087"/>
    <lineage>
        <taxon>Bacteria</taxon>
        <taxon>Pseudomonadati</taxon>
        <taxon>Bacteroidota</taxon>
        <taxon>Cytophagia</taxon>
        <taxon>Cytophagales</taxon>
        <taxon>Cyclobacteriaceae</taxon>
        <taxon>Cyclobacterium</taxon>
    </lineage>
</organism>
<evidence type="ECO:0000313" key="2">
    <source>
        <dbReference type="Proteomes" id="UP001236663"/>
    </source>
</evidence>
<keyword evidence="2" id="KW-1185">Reference proteome</keyword>
<reference evidence="2" key="1">
    <citation type="journal article" date="2019" name="Int. J. Syst. Evol. Microbiol.">
        <title>The Global Catalogue of Microorganisms (GCM) 10K type strain sequencing project: providing services to taxonomists for standard genome sequencing and annotation.</title>
        <authorList>
            <consortium name="The Broad Institute Genomics Platform"/>
            <consortium name="The Broad Institute Genome Sequencing Center for Infectious Disease"/>
            <person name="Wu L."/>
            <person name="Ma J."/>
        </authorList>
    </citation>
    <scope>NUCLEOTIDE SEQUENCE [LARGE SCALE GENOMIC DNA]</scope>
    <source>
        <strain evidence="2">CECT 7706</strain>
    </source>
</reference>
<comment type="caution">
    <text evidence="1">The sequence shown here is derived from an EMBL/GenBank/DDBJ whole genome shotgun (WGS) entry which is preliminary data.</text>
</comment>
<sequence length="501" mass="57068">MKTVWIYFLLSSLFIGCKEEIELPFRIFEIKMNRQVFGNFLRFEVLSDPDIPKSDLTFFIGNLEVFPEKTEYGEWVLHLEGYPAGTHQLKVMQKSNPKNSKISNFEKAGFLLELAVDPSLMEDGVRHHLIVWNEAGQTVWVEELTQAGNYRVALGSYESDHFSMGIFTEFEDFSQGLGQVFDQVPLGNYFPLNVEKKDLPPFGTATLKFQQIPAHQEYWIGSRGSFSHGQTLSSTLPLFLDVIPTRFFVRVKHGQKTYASFFAEEATFSGAQVNLNLGAMDLMTPHTINFSKAISGSYSVYGFESAIDLQTQIPLELGSLNDLQQLDIVNYGTLYPKVEFQLNFAEEGFQSFSRHRAARFPTSVQIFDADFSIQNEDKLTIKGTVDLVFSTWSGMDSNGTDWLIFRVQGPDQTRLQAPLISSERINLKDVSLRSVALEESDLLENYSDFIADFSQGKNKDYFLKSSRFHSKSKPLTSARTLKNEQVLESFSKFSYTHQFLK</sequence>
<accession>A0ABT8C4M9</accession>
<dbReference type="RefSeq" id="WP_163384140.1">
    <property type="nucleotide sequence ID" value="NZ_JAUFQS010000004.1"/>
</dbReference>
<dbReference type="Proteomes" id="UP001236663">
    <property type="component" value="Unassembled WGS sequence"/>
</dbReference>
<protein>
    <recommendedName>
        <fullName evidence="3">Lipoprotein</fullName>
    </recommendedName>
</protein>
<name>A0ABT8C4M9_9BACT</name>
<proteinExistence type="predicted"/>
<evidence type="ECO:0008006" key="3">
    <source>
        <dbReference type="Google" id="ProtNLM"/>
    </source>
</evidence>
<gene>
    <name evidence="1" type="ORF">QWZ15_05440</name>
</gene>
<dbReference type="PROSITE" id="PS51257">
    <property type="entry name" value="PROKAR_LIPOPROTEIN"/>
    <property type="match status" value="1"/>
</dbReference>